<dbReference type="CDD" id="cd03811">
    <property type="entry name" value="GT4_GT28_WabH-like"/>
    <property type="match status" value="1"/>
</dbReference>
<dbReference type="Proteomes" id="UP000237752">
    <property type="component" value="Unassembled WGS sequence"/>
</dbReference>
<accession>A0A2T1A625</accession>
<feature type="domain" description="Glycosyl transferase family 1" evidence="2">
    <location>
        <begin position="228"/>
        <end position="380"/>
    </location>
</feature>
<evidence type="ECO:0000259" key="2">
    <source>
        <dbReference type="Pfam" id="PF00534"/>
    </source>
</evidence>
<dbReference type="SUPFAM" id="SSF53756">
    <property type="entry name" value="UDP-Glycosyltransferase/glycogen phosphorylase"/>
    <property type="match status" value="1"/>
</dbReference>
<dbReference type="InterPro" id="IPR001296">
    <property type="entry name" value="Glyco_trans_1"/>
</dbReference>
<comment type="caution">
    <text evidence="3">The sequence shown here is derived from an EMBL/GenBank/DDBJ whole genome shotgun (WGS) entry which is preliminary data.</text>
</comment>
<dbReference type="RefSeq" id="WP_106347074.1">
    <property type="nucleotide sequence ID" value="NZ_PVUE01000001.1"/>
</dbReference>
<evidence type="ECO:0000256" key="1">
    <source>
        <dbReference type="ARBA" id="ARBA00022679"/>
    </source>
</evidence>
<evidence type="ECO:0000313" key="4">
    <source>
        <dbReference type="Proteomes" id="UP000237752"/>
    </source>
</evidence>
<keyword evidence="1 3" id="KW-0808">Transferase</keyword>
<organism evidence="3 4">
    <name type="scientific">Antricoccus suffuscus</name>
    <dbReference type="NCBI Taxonomy" id="1629062"/>
    <lineage>
        <taxon>Bacteria</taxon>
        <taxon>Bacillati</taxon>
        <taxon>Actinomycetota</taxon>
        <taxon>Actinomycetes</taxon>
        <taxon>Geodermatophilales</taxon>
        <taxon>Antricoccaceae</taxon>
        <taxon>Antricoccus</taxon>
    </lineage>
</organism>
<reference evidence="3 4" key="1">
    <citation type="submission" date="2018-03" db="EMBL/GenBank/DDBJ databases">
        <title>Genomic Encyclopedia of Archaeal and Bacterial Type Strains, Phase II (KMG-II): from individual species to whole genera.</title>
        <authorList>
            <person name="Goeker M."/>
        </authorList>
    </citation>
    <scope>NUCLEOTIDE SEQUENCE [LARGE SCALE GENOMIC DNA]</scope>
    <source>
        <strain evidence="3 4">DSM 100065</strain>
    </source>
</reference>
<dbReference type="PANTHER" id="PTHR12526">
    <property type="entry name" value="GLYCOSYLTRANSFERASE"/>
    <property type="match status" value="1"/>
</dbReference>
<dbReference type="OrthoDB" id="9802525at2"/>
<dbReference type="AlphaFoldDB" id="A0A2T1A625"/>
<dbReference type="Gene3D" id="3.40.50.2000">
    <property type="entry name" value="Glycogen Phosphorylase B"/>
    <property type="match status" value="2"/>
</dbReference>
<evidence type="ECO:0000313" key="3">
    <source>
        <dbReference type="EMBL" id="PRZ44014.1"/>
    </source>
</evidence>
<protein>
    <submittedName>
        <fullName evidence="3">Glycosyl transferase family 1</fullName>
    </submittedName>
</protein>
<dbReference type="Pfam" id="PF00534">
    <property type="entry name" value="Glycos_transf_1"/>
    <property type="match status" value="1"/>
</dbReference>
<dbReference type="GO" id="GO:0016757">
    <property type="term" value="F:glycosyltransferase activity"/>
    <property type="evidence" value="ECO:0007669"/>
    <property type="project" value="InterPro"/>
</dbReference>
<sequence length="411" mass="44464">MSPYRVLIIVSSLRIGGPQKSLVGLLERLDPRQFDVNLLVLDPGSDALAPWIPGHVTVLATPPALTSATIPATDAARHIARLFRIGGVRSSWKLLNQIVRGAAATGGRQQARQHVWRILRKRLPKIPGKFDMAIGVLGQSTYCAVDLVDAHFRYHWVRSDTRVLNRDVVLDGRYFGLIHGVVAVSTLCAKIFEDMYPVLRGCTQVYKNDIPNGPSMERAEVMVPLAAEGTVNLLTVSRLDPLKGLELAVAACDELVRAGRRIRWVVLGDGPSRAELEAEVRARGLQRYFLLPGSVSDTLPYVSAADIYVHPSRTEGRSNSVEEARAAGKPIVVTNYPTVADQVENGVTGVVCEIDIAAIGSAIGLLIDNPVFAEKLGHNASVRYAEEVDDPNALFAALCTGRIAASSGTDE</sequence>
<dbReference type="EMBL" id="PVUE01000001">
    <property type="protein sequence ID" value="PRZ44014.1"/>
    <property type="molecule type" value="Genomic_DNA"/>
</dbReference>
<gene>
    <name evidence="3" type="ORF">CLV47_101138</name>
</gene>
<proteinExistence type="predicted"/>
<keyword evidence="4" id="KW-1185">Reference proteome</keyword>
<name>A0A2T1A625_9ACTN</name>